<reference evidence="1 2" key="1">
    <citation type="submission" date="2023-07" db="EMBL/GenBank/DDBJ databases">
        <title>Sorghum-associated microbial communities from plants grown in Nebraska, USA.</title>
        <authorList>
            <person name="Schachtman D."/>
        </authorList>
    </citation>
    <scope>NUCLEOTIDE SEQUENCE [LARGE SCALE GENOMIC DNA]</scope>
    <source>
        <strain evidence="1 2">4099</strain>
    </source>
</reference>
<name>A0ABU1XX82_9GAMM</name>
<evidence type="ECO:0008006" key="3">
    <source>
        <dbReference type="Google" id="ProtNLM"/>
    </source>
</evidence>
<evidence type="ECO:0000313" key="2">
    <source>
        <dbReference type="Proteomes" id="UP001256588"/>
    </source>
</evidence>
<dbReference type="RefSeq" id="WP_310235522.1">
    <property type="nucleotide sequence ID" value="NZ_JAVDWO010000007.1"/>
</dbReference>
<dbReference type="EMBL" id="JAVDWO010000007">
    <property type="protein sequence ID" value="MDR7193379.1"/>
    <property type="molecule type" value="Genomic_DNA"/>
</dbReference>
<accession>A0ABU1XX82</accession>
<protein>
    <recommendedName>
        <fullName evidence="3">Energy transducer TonB</fullName>
    </recommendedName>
</protein>
<sequence>MEKQNTDQRRQQADRFDNVALVACAALTLCIASWRVPQMADAHAQATPVVPVVMAEQGRGQ</sequence>
<organism evidence="1 2">
    <name type="scientific">Luteimonas terrae</name>
    <dbReference type="NCBI Taxonomy" id="1530191"/>
    <lineage>
        <taxon>Bacteria</taxon>
        <taxon>Pseudomonadati</taxon>
        <taxon>Pseudomonadota</taxon>
        <taxon>Gammaproteobacteria</taxon>
        <taxon>Lysobacterales</taxon>
        <taxon>Lysobacteraceae</taxon>
        <taxon>Luteimonas</taxon>
    </lineage>
</organism>
<gene>
    <name evidence="1" type="ORF">J2W68_002113</name>
</gene>
<comment type="caution">
    <text evidence="1">The sequence shown here is derived from an EMBL/GenBank/DDBJ whole genome shotgun (WGS) entry which is preliminary data.</text>
</comment>
<dbReference type="Proteomes" id="UP001256588">
    <property type="component" value="Unassembled WGS sequence"/>
</dbReference>
<proteinExistence type="predicted"/>
<keyword evidence="2" id="KW-1185">Reference proteome</keyword>
<evidence type="ECO:0000313" key="1">
    <source>
        <dbReference type="EMBL" id="MDR7193379.1"/>
    </source>
</evidence>